<gene>
    <name evidence="2" type="ORF">E2C01_037271</name>
</gene>
<protein>
    <submittedName>
        <fullName evidence="2">Uncharacterized protein</fullName>
    </submittedName>
</protein>
<keyword evidence="3" id="KW-1185">Reference proteome</keyword>
<feature type="compositionally biased region" description="Low complexity" evidence="1">
    <location>
        <begin position="289"/>
        <end position="302"/>
    </location>
</feature>
<name>A0A5B7F8X8_PORTR</name>
<organism evidence="2 3">
    <name type="scientific">Portunus trituberculatus</name>
    <name type="common">Swimming crab</name>
    <name type="synonym">Neptunus trituberculatus</name>
    <dbReference type="NCBI Taxonomy" id="210409"/>
    <lineage>
        <taxon>Eukaryota</taxon>
        <taxon>Metazoa</taxon>
        <taxon>Ecdysozoa</taxon>
        <taxon>Arthropoda</taxon>
        <taxon>Crustacea</taxon>
        <taxon>Multicrustacea</taxon>
        <taxon>Malacostraca</taxon>
        <taxon>Eumalacostraca</taxon>
        <taxon>Eucarida</taxon>
        <taxon>Decapoda</taxon>
        <taxon>Pleocyemata</taxon>
        <taxon>Brachyura</taxon>
        <taxon>Eubrachyura</taxon>
        <taxon>Portunoidea</taxon>
        <taxon>Portunidae</taxon>
        <taxon>Portuninae</taxon>
        <taxon>Portunus</taxon>
    </lineage>
</organism>
<dbReference type="AlphaFoldDB" id="A0A5B7F8X8"/>
<reference evidence="2 3" key="1">
    <citation type="submission" date="2019-05" db="EMBL/GenBank/DDBJ databases">
        <title>Another draft genome of Portunus trituberculatus and its Hox gene families provides insights of decapod evolution.</title>
        <authorList>
            <person name="Jeong J.-H."/>
            <person name="Song I."/>
            <person name="Kim S."/>
            <person name="Choi T."/>
            <person name="Kim D."/>
            <person name="Ryu S."/>
            <person name="Kim W."/>
        </authorList>
    </citation>
    <scope>NUCLEOTIDE SEQUENCE [LARGE SCALE GENOMIC DNA]</scope>
    <source>
        <tissue evidence="2">Muscle</tissue>
    </source>
</reference>
<feature type="region of interest" description="Disordered" evidence="1">
    <location>
        <begin position="209"/>
        <end position="242"/>
    </location>
</feature>
<feature type="compositionally biased region" description="Polar residues" evidence="1">
    <location>
        <begin position="96"/>
        <end position="111"/>
    </location>
</feature>
<proteinExistence type="predicted"/>
<dbReference type="EMBL" id="VSRR010005915">
    <property type="protein sequence ID" value="MPC43621.1"/>
    <property type="molecule type" value="Genomic_DNA"/>
</dbReference>
<feature type="region of interest" description="Disordered" evidence="1">
    <location>
        <begin position="249"/>
        <end position="268"/>
    </location>
</feature>
<sequence>MTWIWQHHPEAGRAGALVLSRRVVQFEIQKEGIKEEAVAGTFVYFLPAVMTDPFVQRMMARSHARRAAVAQTLGNKENVSMSDSTRSRLKHLSALHSGNSSEALSPLQPSVDNIEPPRTASLPKKSDFSPDRKLRKEPGDMEMHQPVKIGENQGPTSPHKPRLTSLAKRCQEINNWDDDYSYHSSSHGSQEAQGFTPTDSRSKLYYDFKKDQQKNANEESPSKTFSTTRIPSPPASPSKVRSISLAELIRSNSPQKSSQVTKQESSTACLPVTQTSNTCLPLPPPPPVVVSCLPKSPVSSPSRLFARVSSPETKIKGRGRDVSPSKVGEMRSRWEQHIRQASPERTDRSRSPRKTESPKKVPSPKKNQQVTSTSNTEIPSQSASVNHESPSKSPEK</sequence>
<evidence type="ECO:0000256" key="1">
    <source>
        <dbReference type="SAM" id="MobiDB-lite"/>
    </source>
</evidence>
<feature type="compositionally biased region" description="Polar residues" evidence="1">
    <location>
        <begin position="250"/>
        <end position="268"/>
    </location>
</feature>
<feature type="compositionally biased region" description="Basic and acidic residues" evidence="1">
    <location>
        <begin position="209"/>
        <end position="221"/>
    </location>
</feature>
<feature type="compositionally biased region" description="Basic and acidic residues" evidence="1">
    <location>
        <begin position="313"/>
        <end position="359"/>
    </location>
</feature>
<dbReference type="Proteomes" id="UP000324222">
    <property type="component" value="Unassembled WGS sequence"/>
</dbReference>
<evidence type="ECO:0000313" key="3">
    <source>
        <dbReference type="Proteomes" id="UP000324222"/>
    </source>
</evidence>
<accession>A0A5B7F8X8</accession>
<feature type="compositionally biased region" description="Polar residues" evidence="1">
    <location>
        <begin position="365"/>
        <end position="388"/>
    </location>
</feature>
<feature type="region of interest" description="Disordered" evidence="1">
    <location>
        <begin position="274"/>
        <end position="396"/>
    </location>
</feature>
<feature type="region of interest" description="Disordered" evidence="1">
    <location>
        <begin position="96"/>
        <end position="162"/>
    </location>
</feature>
<dbReference type="OrthoDB" id="5915976at2759"/>
<comment type="caution">
    <text evidence="2">The sequence shown here is derived from an EMBL/GenBank/DDBJ whole genome shotgun (WGS) entry which is preliminary data.</text>
</comment>
<evidence type="ECO:0000313" key="2">
    <source>
        <dbReference type="EMBL" id="MPC43621.1"/>
    </source>
</evidence>
<feature type="compositionally biased region" description="Basic and acidic residues" evidence="1">
    <location>
        <begin position="124"/>
        <end position="145"/>
    </location>
</feature>